<proteinExistence type="predicted"/>
<dbReference type="AlphaFoldDB" id="A0A6B0U9B5"/>
<dbReference type="EMBL" id="GIFC01002623">
    <property type="protein sequence ID" value="MXU84706.1"/>
    <property type="molecule type" value="Transcribed_RNA"/>
</dbReference>
<sequence>MMGLVCQPSFASFCWCLPHGVLHSAVGSGVAHGSSKSLRVWYYSRWLGRRVVRNVRRSYPEAAAVSKMSENTAAPLNSPAHD</sequence>
<organism evidence="1">
    <name type="scientific">Ixodes ricinus</name>
    <name type="common">Common tick</name>
    <name type="synonym">Acarus ricinus</name>
    <dbReference type="NCBI Taxonomy" id="34613"/>
    <lineage>
        <taxon>Eukaryota</taxon>
        <taxon>Metazoa</taxon>
        <taxon>Ecdysozoa</taxon>
        <taxon>Arthropoda</taxon>
        <taxon>Chelicerata</taxon>
        <taxon>Arachnida</taxon>
        <taxon>Acari</taxon>
        <taxon>Parasitiformes</taxon>
        <taxon>Ixodida</taxon>
        <taxon>Ixodoidea</taxon>
        <taxon>Ixodidae</taxon>
        <taxon>Ixodinae</taxon>
        <taxon>Ixodes</taxon>
    </lineage>
</organism>
<accession>A0A6B0U9B5</accession>
<reference evidence="1" key="1">
    <citation type="submission" date="2019-12" db="EMBL/GenBank/DDBJ databases">
        <title>An insight into the sialome of adult female Ixodes ricinus ticks feeding for 6 days.</title>
        <authorList>
            <person name="Perner J."/>
            <person name="Ribeiro J.M.C."/>
        </authorList>
    </citation>
    <scope>NUCLEOTIDE SEQUENCE</scope>
    <source>
        <strain evidence="1">Semi-engorged</strain>
        <tissue evidence="1">Salivary glands</tissue>
    </source>
</reference>
<protein>
    <submittedName>
        <fullName evidence="1">Putative secreted protein</fullName>
    </submittedName>
</protein>
<name>A0A6B0U9B5_IXORI</name>
<evidence type="ECO:0000313" key="1">
    <source>
        <dbReference type="EMBL" id="MXU84706.1"/>
    </source>
</evidence>